<keyword evidence="34" id="KW-0808">Transferase</keyword>
<comment type="catalytic activity">
    <reaction evidence="25">
        <text>eburicol + reduced [NADPH--hemoprotein reductase] + O2 = 32-hydroxyeburicol + oxidized [NADPH--hemoprotein reductase] + H2O + H(+)</text>
        <dbReference type="Rhea" id="RHEA:75427"/>
        <dbReference type="Rhea" id="RHEA-COMP:11964"/>
        <dbReference type="Rhea" id="RHEA-COMP:11965"/>
        <dbReference type="ChEBI" id="CHEBI:15377"/>
        <dbReference type="ChEBI" id="CHEBI:15378"/>
        <dbReference type="ChEBI" id="CHEBI:15379"/>
        <dbReference type="ChEBI" id="CHEBI:57618"/>
        <dbReference type="ChEBI" id="CHEBI:58210"/>
        <dbReference type="ChEBI" id="CHEBI:70315"/>
        <dbReference type="ChEBI" id="CHEBI:194328"/>
    </reaction>
    <physiologicalReaction direction="left-to-right" evidence="25">
        <dbReference type="Rhea" id="RHEA:75428"/>
    </physiologicalReaction>
</comment>
<feature type="compositionally biased region" description="Basic and acidic residues" evidence="30">
    <location>
        <begin position="22"/>
        <end position="35"/>
    </location>
</feature>
<evidence type="ECO:0000256" key="10">
    <source>
        <dbReference type="ARBA" id="ARBA00022989"/>
    </source>
</evidence>
<dbReference type="AlphaFoldDB" id="A0A3F3PQ15"/>
<dbReference type="FunFam" id="3.30.200.20:FF:000841">
    <property type="entry name" value="Checkpoint kinase 2-like protein"/>
    <property type="match status" value="1"/>
</dbReference>
<evidence type="ECO:0000256" key="6">
    <source>
        <dbReference type="ARBA" id="ARBA00022692"/>
    </source>
</evidence>
<feature type="transmembrane region" description="Helical" evidence="31">
    <location>
        <begin position="664"/>
        <end position="685"/>
    </location>
</feature>
<gene>
    <name evidence="34" type="ORF">BDQ94DRAFT_162787</name>
</gene>
<feature type="binding site" description="axial binding residue" evidence="28">
    <location>
        <position position="1107"/>
    </location>
    <ligand>
        <name>heme</name>
        <dbReference type="ChEBI" id="CHEBI:30413"/>
    </ligand>
    <ligandPart>
        <name>Fe</name>
        <dbReference type="ChEBI" id="CHEBI:18248"/>
    </ligandPart>
</feature>
<comment type="catalytic activity">
    <reaction evidence="21">
        <text>a 14alpha-methyl steroid + reduced [NADPH--hemoprotein reductase] + O2 = a 14alpha-hydroxymethyl steroid + oxidized [NADPH--hemoprotein reductase] + H2O + H(+)</text>
        <dbReference type="Rhea" id="RHEA:68060"/>
        <dbReference type="Rhea" id="RHEA-COMP:11964"/>
        <dbReference type="Rhea" id="RHEA-COMP:11965"/>
        <dbReference type="ChEBI" id="CHEBI:15377"/>
        <dbReference type="ChEBI" id="CHEBI:15378"/>
        <dbReference type="ChEBI" id="CHEBI:15379"/>
        <dbReference type="ChEBI" id="CHEBI:57618"/>
        <dbReference type="ChEBI" id="CHEBI:58210"/>
        <dbReference type="ChEBI" id="CHEBI:138029"/>
        <dbReference type="ChEBI" id="CHEBI:176901"/>
    </reaction>
    <physiologicalReaction direction="left-to-right" evidence="21">
        <dbReference type="Rhea" id="RHEA:68061"/>
    </physiologicalReaction>
</comment>
<dbReference type="GO" id="GO:0005524">
    <property type="term" value="F:ATP binding"/>
    <property type="evidence" value="ECO:0007669"/>
    <property type="project" value="UniProtKB-UniRule"/>
</dbReference>
<dbReference type="PRINTS" id="PR00385">
    <property type="entry name" value="P450"/>
</dbReference>
<sequence length="1168" mass="131602">MAPHNEKSSLKRGRASADNDSQDLKKPRRSERNNPESKAQALDDQSYLPTPLTQRESTATDIEKETTVIPDEPDRSSHRRTPSNSELPQASSSPPSDTQALSQFVYPPRAFADEVEDEAAEGVWGYLLPLDDKVRRPLVLRKRGGCEERKSAASTTNSSKGAAKMSAGSERKQVNSLSPSGYLIGRHPECDLVINIPTVSNRHALVFSENRKGDAVAFLQDLSINGTFVNDAMVGQNKHRELEDGDEVTILDEARFVFRYPRTRDTNRFRQQYRLLQQLGKGHFATVYLCVERSTGAQYAVKVFEKRSGDSQHSQNEVLHQEIGILMGVSHPNLLCLRDTFDESDGVYLVLELAPEGELFNLIISQQKFSESETRCIFIQLFEGLKYLHDRGIIHRDIKPENILVANKELTVKLGDFGLAKIIGEDSFTTTLYGTYSNERRYRRYTKAVDVWSLGVVLYICLCGFPPFSDELYTTEHPYTLAQQIQQGSFDYPSPYWDTVGDLALDLIDRMLTVNVDDRITVDECLEHPWITGKQPSVTDSTDGLTGALGKLDFSKRKLARERTLLSNLNDVRYSEHERTSGAPVKVFHKNDAGKRVHNHPAKNAREREVSPNEKSAPNNFVNLGEQGDPVFLFRLFCSRCRPIMGLLAVVLDSLCERCSNTSVLVVLGFGLLSLLAVSVIFNILRQLFFKNPNEPPLVFHWFPFIGSTISYGMDPYKFFFDCRAKYGDIFTFILLGKKTTVYLGTRGNDFILNGKLRDVCAEEVYSPLTTPVFGRNVVYDCPNAKLMEQKKFVKFGLTSDALRSYVRLITGEVENFVEHSAAFKGSSGVFDVCKTIAEITIYTASRSLQGKEVRSRFDSTFAELYHDLDMGFAPINFMLPWAPLPHNRKRDAAQKKMTETYMEIIKERRIGGNKKDSEDMVWNLMSCIYKDGTPVPDEEIAHMMIALLMAGQHSSSSTASWIVLHLARNPQIMEELYAEQIRVLGSDLPPLTYDNLQKLDLHAKVIKETLRIHAPIHSIIRAVKNPMPVDGTPYVIPTSHNVLSSPGVTARSEEYFPNPLKWDPHRWDETIAASAEEEDQIDYGYGLVSKGTNSPYLPFGAGRHRCIGEQFAYVQLGAITAALVRLFKFRNLPNVKDIPETDYSSLFSKPAGKSIIQFEKRATTIKS</sequence>
<dbReference type="EC" id="1.14.14.154" evidence="15"/>
<feature type="compositionally biased region" description="Polar residues" evidence="30">
    <location>
        <begin position="82"/>
        <end position="100"/>
    </location>
</feature>
<feature type="compositionally biased region" description="Basic and acidic residues" evidence="30">
    <location>
        <begin position="61"/>
        <end position="76"/>
    </location>
</feature>
<dbReference type="CDD" id="cd05117">
    <property type="entry name" value="STKc_CAMK"/>
    <property type="match status" value="1"/>
</dbReference>
<evidence type="ECO:0000256" key="2">
    <source>
        <dbReference type="ARBA" id="ARBA00004167"/>
    </source>
</evidence>
<evidence type="ECO:0000256" key="27">
    <source>
        <dbReference type="ARBA" id="ARBA00052625"/>
    </source>
</evidence>
<evidence type="ECO:0000259" key="32">
    <source>
        <dbReference type="PROSITE" id="PS50006"/>
    </source>
</evidence>
<dbReference type="PRINTS" id="PR00465">
    <property type="entry name" value="EP450IV"/>
</dbReference>
<dbReference type="GO" id="GO:0008398">
    <property type="term" value="F:sterol 14-demethylase activity"/>
    <property type="evidence" value="ECO:0007669"/>
    <property type="project" value="UniProtKB-EC"/>
</dbReference>
<feature type="region of interest" description="Disordered" evidence="30">
    <location>
        <begin position="596"/>
        <end position="620"/>
    </location>
</feature>
<dbReference type="PROSITE" id="PS50011">
    <property type="entry name" value="PROTEIN_KINASE_DOM"/>
    <property type="match status" value="1"/>
</dbReference>
<dbReference type="FunFam" id="1.10.630.10:FF:000033">
    <property type="entry name" value="14-alpha sterol demethylase"/>
    <property type="match status" value="1"/>
</dbReference>
<dbReference type="PROSITE" id="PS00108">
    <property type="entry name" value="PROTEIN_KINASE_ST"/>
    <property type="match status" value="1"/>
</dbReference>
<dbReference type="InterPro" id="IPR008271">
    <property type="entry name" value="Ser/Thr_kinase_AS"/>
</dbReference>
<dbReference type="PROSITE" id="PS00086">
    <property type="entry name" value="CYTOCHROME_P450"/>
    <property type="match status" value="1"/>
</dbReference>
<feature type="compositionally biased region" description="Polar residues" evidence="30">
    <location>
        <begin position="47"/>
        <end position="60"/>
    </location>
</feature>
<keyword evidence="9 29" id="KW-0067">ATP-binding</keyword>
<evidence type="ECO:0000256" key="18">
    <source>
        <dbReference type="ARBA" id="ARBA00047670"/>
    </source>
</evidence>
<dbReference type="Gene3D" id="1.10.630.10">
    <property type="entry name" value="Cytochrome P450"/>
    <property type="match status" value="1"/>
</dbReference>
<evidence type="ECO:0000256" key="8">
    <source>
        <dbReference type="ARBA" id="ARBA00022741"/>
    </source>
</evidence>
<dbReference type="InterPro" id="IPR017972">
    <property type="entry name" value="Cyt_P450_CS"/>
</dbReference>
<keyword evidence="11" id="KW-0560">Oxidoreductase</keyword>
<evidence type="ECO:0000256" key="4">
    <source>
        <dbReference type="ARBA" id="ARBA00010617"/>
    </source>
</evidence>
<evidence type="ECO:0000313" key="35">
    <source>
        <dbReference type="Proteomes" id="UP000253729"/>
    </source>
</evidence>
<comment type="catalytic activity">
    <reaction evidence="19">
        <text>a 14alpha-methyl steroid + 3 reduced [NADPH--hemoprotein reductase] + 3 O2 = a Delta(14) steroid + formate + 3 oxidized [NADPH--hemoprotein reductase] + 4 H2O + 4 H(+)</text>
        <dbReference type="Rhea" id="RHEA:54028"/>
        <dbReference type="Rhea" id="RHEA-COMP:11964"/>
        <dbReference type="Rhea" id="RHEA-COMP:11965"/>
        <dbReference type="ChEBI" id="CHEBI:15377"/>
        <dbReference type="ChEBI" id="CHEBI:15378"/>
        <dbReference type="ChEBI" id="CHEBI:15379"/>
        <dbReference type="ChEBI" id="CHEBI:15740"/>
        <dbReference type="ChEBI" id="CHEBI:57618"/>
        <dbReference type="ChEBI" id="CHEBI:58210"/>
        <dbReference type="ChEBI" id="CHEBI:138029"/>
        <dbReference type="ChEBI" id="CHEBI:138031"/>
        <dbReference type="EC" id="1.14.14.154"/>
    </reaction>
    <physiologicalReaction direction="left-to-right" evidence="19">
        <dbReference type="Rhea" id="RHEA:54029"/>
    </physiologicalReaction>
</comment>
<evidence type="ECO:0000256" key="17">
    <source>
        <dbReference type="ARBA" id="ARBA00047587"/>
    </source>
</evidence>
<evidence type="ECO:0000256" key="11">
    <source>
        <dbReference type="ARBA" id="ARBA00023002"/>
    </source>
</evidence>
<dbReference type="InterPro" id="IPR001128">
    <property type="entry name" value="Cyt_P450"/>
</dbReference>
<feature type="binding site" evidence="29">
    <location>
        <position position="302"/>
    </location>
    <ligand>
        <name>ATP</name>
        <dbReference type="ChEBI" id="CHEBI:30616"/>
    </ligand>
</feature>
<feature type="compositionally biased region" description="Low complexity" evidence="30">
    <location>
        <begin position="158"/>
        <end position="168"/>
    </location>
</feature>
<dbReference type="Gene3D" id="1.10.510.10">
    <property type="entry name" value="Transferase(Phosphotransferase) domain 1"/>
    <property type="match status" value="1"/>
</dbReference>
<dbReference type="SUPFAM" id="SSF48264">
    <property type="entry name" value="Cytochrome P450"/>
    <property type="match status" value="1"/>
</dbReference>
<comment type="catalytic activity">
    <reaction evidence="27">
        <text>eburicol + 3 reduced [NADPH--hemoprotein reductase] + 3 O2 = 14-demethyleburicol + formate + 3 oxidized [NADPH--hemoprotein reductase] + 4 H2O + 4 H(+)</text>
        <dbReference type="Rhea" id="RHEA:75439"/>
        <dbReference type="Rhea" id="RHEA-COMP:11964"/>
        <dbReference type="Rhea" id="RHEA-COMP:11965"/>
        <dbReference type="ChEBI" id="CHEBI:15377"/>
        <dbReference type="ChEBI" id="CHEBI:15378"/>
        <dbReference type="ChEBI" id="CHEBI:15379"/>
        <dbReference type="ChEBI" id="CHEBI:15740"/>
        <dbReference type="ChEBI" id="CHEBI:57618"/>
        <dbReference type="ChEBI" id="CHEBI:58210"/>
        <dbReference type="ChEBI" id="CHEBI:70315"/>
        <dbReference type="ChEBI" id="CHEBI:194330"/>
    </reaction>
    <physiologicalReaction direction="left-to-right" evidence="27">
        <dbReference type="Rhea" id="RHEA:75440"/>
    </physiologicalReaction>
</comment>
<keyword evidence="5 28" id="KW-0349">Heme</keyword>
<comment type="catalytic activity">
    <reaction evidence="23">
        <text>a 14alpha-formyl steroid + reduced [NADPH--hemoprotein reductase] + O2 = a Delta(14) steroid + formate + oxidized [NADPH--hemoprotein reductase] + H2O + 2 H(+)</text>
        <dbReference type="Rhea" id="RHEA:68068"/>
        <dbReference type="Rhea" id="RHEA-COMP:11964"/>
        <dbReference type="Rhea" id="RHEA-COMP:11965"/>
        <dbReference type="ChEBI" id="CHEBI:15377"/>
        <dbReference type="ChEBI" id="CHEBI:15378"/>
        <dbReference type="ChEBI" id="CHEBI:15379"/>
        <dbReference type="ChEBI" id="CHEBI:15740"/>
        <dbReference type="ChEBI" id="CHEBI:57618"/>
        <dbReference type="ChEBI" id="CHEBI:58210"/>
        <dbReference type="ChEBI" id="CHEBI:138031"/>
        <dbReference type="ChEBI" id="CHEBI:176902"/>
    </reaction>
    <physiologicalReaction direction="left-to-right" evidence="23">
        <dbReference type="Rhea" id="RHEA:68069"/>
    </physiologicalReaction>
</comment>
<evidence type="ECO:0000256" key="31">
    <source>
        <dbReference type="SAM" id="Phobius"/>
    </source>
</evidence>
<dbReference type="GO" id="GO:0020037">
    <property type="term" value="F:heme binding"/>
    <property type="evidence" value="ECO:0007669"/>
    <property type="project" value="InterPro"/>
</dbReference>
<dbReference type="SUPFAM" id="SSF49879">
    <property type="entry name" value="SMAD/FHA domain"/>
    <property type="match status" value="1"/>
</dbReference>
<dbReference type="Gene3D" id="2.60.200.20">
    <property type="match status" value="1"/>
</dbReference>
<dbReference type="Gene3D" id="3.30.200.20">
    <property type="entry name" value="Phosphorylase Kinase, domain 1"/>
    <property type="match status" value="1"/>
</dbReference>
<name>A0A3F3PQ15_9EURO</name>
<dbReference type="SUPFAM" id="SSF56112">
    <property type="entry name" value="Protein kinase-like (PK-like)"/>
    <property type="match status" value="1"/>
</dbReference>
<comment type="catalytic activity">
    <reaction evidence="26">
        <text>32-hydroxyeburicol + reduced [NADPH--hemoprotein reductase] + O2 = 32-oxoeburicol + oxidized [NADPH--hemoprotein reductase] + 2 H2O + H(+)</text>
        <dbReference type="Rhea" id="RHEA:75431"/>
        <dbReference type="Rhea" id="RHEA-COMP:11964"/>
        <dbReference type="Rhea" id="RHEA-COMP:11965"/>
        <dbReference type="ChEBI" id="CHEBI:15377"/>
        <dbReference type="ChEBI" id="CHEBI:15378"/>
        <dbReference type="ChEBI" id="CHEBI:15379"/>
        <dbReference type="ChEBI" id="CHEBI:57618"/>
        <dbReference type="ChEBI" id="CHEBI:58210"/>
        <dbReference type="ChEBI" id="CHEBI:194328"/>
        <dbReference type="ChEBI" id="CHEBI:194329"/>
    </reaction>
    <physiologicalReaction direction="left-to-right" evidence="26">
        <dbReference type="Rhea" id="RHEA:75432"/>
    </physiologicalReaction>
</comment>
<evidence type="ECO:0000256" key="29">
    <source>
        <dbReference type="PROSITE-ProRule" id="PRU10141"/>
    </source>
</evidence>
<dbReference type="PROSITE" id="PS50006">
    <property type="entry name" value="FHA_DOMAIN"/>
    <property type="match status" value="1"/>
</dbReference>
<dbReference type="SMART" id="SM00240">
    <property type="entry name" value="FHA"/>
    <property type="match status" value="1"/>
</dbReference>
<dbReference type="InterPro" id="IPR008984">
    <property type="entry name" value="SMAD_FHA_dom_sf"/>
</dbReference>
<keyword evidence="6 31" id="KW-0812">Transmembrane</keyword>
<evidence type="ECO:0000256" key="5">
    <source>
        <dbReference type="ARBA" id="ARBA00022617"/>
    </source>
</evidence>
<organism evidence="34 35">
    <name type="scientific">Aspergillus welwitschiae</name>
    <dbReference type="NCBI Taxonomy" id="1341132"/>
    <lineage>
        <taxon>Eukaryota</taxon>
        <taxon>Fungi</taxon>
        <taxon>Dikarya</taxon>
        <taxon>Ascomycota</taxon>
        <taxon>Pezizomycotina</taxon>
        <taxon>Eurotiomycetes</taxon>
        <taxon>Eurotiomycetidae</taxon>
        <taxon>Eurotiales</taxon>
        <taxon>Aspergillaceae</taxon>
        <taxon>Aspergillus</taxon>
        <taxon>Aspergillus subgen. Circumdati</taxon>
    </lineage>
</organism>
<dbReference type="RefSeq" id="XP_026621438.1">
    <property type="nucleotide sequence ID" value="XM_026769614.1"/>
</dbReference>
<dbReference type="InterPro" id="IPR002403">
    <property type="entry name" value="Cyt_P450_E_grp-IV"/>
</dbReference>
<comment type="similarity">
    <text evidence="4">Belongs to the cytochrome P450 family.</text>
</comment>
<evidence type="ECO:0000256" key="15">
    <source>
        <dbReference type="ARBA" id="ARBA00038974"/>
    </source>
</evidence>
<evidence type="ECO:0000256" key="23">
    <source>
        <dbReference type="ARBA" id="ARBA00049450"/>
    </source>
</evidence>
<evidence type="ECO:0000256" key="25">
    <source>
        <dbReference type="ARBA" id="ARBA00051806"/>
    </source>
</evidence>
<dbReference type="SMART" id="SM00220">
    <property type="entry name" value="S_TKc"/>
    <property type="match status" value="1"/>
</dbReference>
<dbReference type="Pfam" id="PF00067">
    <property type="entry name" value="p450"/>
    <property type="match status" value="1"/>
</dbReference>
<keyword evidence="34" id="KW-0723">Serine/threonine-protein kinase</keyword>
<dbReference type="EMBL" id="KZ852076">
    <property type="protein sequence ID" value="RDH28416.1"/>
    <property type="molecule type" value="Genomic_DNA"/>
</dbReference>
<dbReference type="Pfam" id="PF00498">
    <property type="entry name" value="FHA"/>
    <property type="match status" value="1"/>
</dbReference>
<keyword evidence="12 28" id="KW-0408">Iron</keyword>
<dbReference type="CDD" id="cd11042">
    <property type="entry name" value="CYP51-like"/>
    <property type="match status" value="1"/>
</dbReference>
<dbReference type="Pfam" id="PF00069">
    <property type="entry name" value="Pkinase"/>
    <property type="match status" value="1"/>
</dbReference>
<evidence type="ECO:0000256" key="1">
    <source>
        <dbReference type="ARBA" id="ARBA00001971"/>
    </source>
</evidence>
<evidence type="ECO:0000256" key="22">
    <source>
        <dbReference type="ARBA" id="ARBA00049163"/>
    </source>
</evidence>
<dbReference type="InterPro" id="IPR011009">
    <property type="entry name" value="Kinase-like_dom_sf"/>
</dbReference>
<evidence type="ECO:0000256" key="7">
    <source>
        <dbReference type="ARBA" id="ARBA00022723"/>
    </source>
</evidence>
<dbReference type="GO" id="GO:0005506">
    <property type="term" value="F:iron ion binding"/>
    <property type="evidence" value="ECO:0007669"/>
    <property type="project" value="InterPro"/>
</dbReference>
<evidence type="ECO:0000256" key="9">
    <source>
        <dbReference type="ARBA" id="ARBA00022840"/>
    </source>
</evidence>
<comment type="catalytic activity">
    <reaction evidence="18">
        <text>lanosterol + 3 reduced [NADPH--hemoprotein reductase] + 3 O2 = 4,4-dimethyl-5alpha-cholesta-8,14,24-trien-3beta-ol + formate + 3 oxidized [NADPH--hemoprotein reductase] + 4 H2O + 4 H(+)</text>
        <dbReference type="Rhea" id="RHEA:25286"/>
        <dbReference type="Rhea" id="RHEA-COMP:11964"/>
        <dbReference type="Rhea" id="RHEA-COMP:11965"/>
        <dbReference type="ChEBI" id="CHEBI:15377"/>
        <dbReference type="ChEBI" id="CHEBI:15378"/>
        <dbReference type="ChEBI" id="CHEBI:15379"/>
        <dbReference type="ChEBI" id="CHEBI:15740"/>
        <dbReference type="ChEBI" id="CHEBI:16521"/>
        <dbReference type="ChEBI" id="CHEBI:17813"/>
        <dbReference type="ChEBI" id="CHEBI:57618"/>
        <dbReference type="ChEBI" id="CHEBI:58210"/>
        <dbReference type="EC" id="1.14.14.154"/>
    </reaction>
    <physiologicalReaction direction="left-to-right" evidence="18">
        <dbReference type="Rhea" id="RHEA:25287"/>
    </physiologicalReaction>
</comment>
<evidence type="ECO:0000256" key="13">
    <source>
        <dbReference type="ARBA" id="ARBA00023033"/>
    </source>
</evidence>
<keyword evidence="10 31" id="KW-1133">Transmembrane helix</keyword>
<dbReference type="GeneID" id="38137970"/>
<dbReference type="STRING" id="1341132.A0A3F3PQ15"/>
<evidence type="ECO:0000256" key="3">
    <source>
        <dbReference type="ARBA" id="ARBA00005575"/>
    </source>
</evidence>
<comment type="similarity">
    <text evidence="3">Belongs to the protein kinase superfamily. CAMK Ser/Thr protein kinase family. CHEK2 subfamily.</text>
</comment>
<comment type="catalytic activity">
    <reaction evidence="17">
        <text>a 14alpha-hydroxymethyl steroid + reduced [NADPH--hemoprotein reductase] + O2 = a 14alpha-formyl steroid + oxidized [NADPH--hemoprotein reductase] + 2 H2O + H(+)</text>
        <dbReference type="Rhea" id="RHEA:68064"/>
        <dbReference type="Rhea" id="RHEA-COMP:11964"/>
        <dbReference type="Rhea" id="RHEA-COMP:11965"/>
        <dbReference type="ChEBI" id="CHEBI:15377"/>
        <dbReference type="ChEBI" id="CHEBI:15378"/>
        <dbReference type="ChEBI" id="CHEBI:15379"/>
        <dbReference type="ChEBI" id="CHEBI:57618"/>
        <dbReference type="ChEBI" id="CHEBI:58210"/>
        <dbReference type="ChEBI" id="CHEBI:176901"/>
        <dbReference type="ChEBI" id="CHEBI:176902"/>
    </reaction>
    <physiologicalReaction direction="left-to-right" evidence="17">
        <dbReference type="Rhea" id="RHEA:68065"/>
    </physiologicalReaction>
</comment>
<feature type="region of interest" description="Disordered" evidence="30">
    <location>
        <begin position="1"/>
        <end position="100"/>
    </location>
</feature>
<keyword evidence="8 29" id="KW-0547">Nucleotide-binding</keyword>
<feature type="region of interest" description="Disordered" evidence="30">
    <location>
        <begin position="145"/>
        <end position="172"/>
    </location>
</feature>
<comment type="subcellular location">
    <subcellularLocation>
        <location evidence="2">Membrane</location>
        <topology evidence="2">Single-pass membrane protein</topology>
    </subcellularLocation>
</comment>
<dbReference type="InterPro" id="IPR017441">
    <property type="entry name" value="Protein_kinase_ATP_BS"/>
</dbReference>
<keyword evidence="13" id="KW-0503">Monooxygenase</keyword>
<comment type="catalytic activity">
    <reaction evidence="22">
        <text>lanosterol + reduced [NADPH--hemoprotein reductase] + O2 = 32-hydroxylanosterol + oxidized [NADPH--hemoprotein reductase] + H2O + H(+)</text>
        <dbReference type="Rhea" id="RHEA:75103"/>
        <dbReference type="Rhea" id="RHEA-COMP:11964"/>
        <dbReference type="Rhea" id="RHEA-COMP:11965"/>
        <dbReference type="ChEBI" id="CHEBI:15377"/>
        <dbReference type="ChEBI" id="CHEBI:15378"/>
        <dbReference type="ChEBI" id="CHEBI:15379"/>
        <dbReference type="ChEBI" id="CHEBI:16521"/>
        <dbReference type="ChEBI" id="CHEBI:57618"/>
        <dbReference type="ChEBI" id="CHEBI:58210"/>
        <dbReference type="ChEBI" id="CHEBI:166806"/>
    </reaction>
    <physiologicalReaction direction="left-to-right" evidence="22">
        <dbReference type="Rhea" id="RHEA:75104"/>
    </physiologicalReaction>
</comment>
<comment type="catalytic activity">
    <reaction evidence="24">
        <text>32-oxoeburicol + reduced [NADPH--hemoprotein reductase] + O2 = 14-demethyleburicol + formate + oxidized [NADPH--hemoprotein reductase] + H2O + 2 H(+)</text>
        <dbReference type="Rhea" id="RHEA:75435"/>
        <dbReference type="Rhea" id="RHEA-COMP:11964"/>
        <dbReference type="Rhea" id="RHEA-COMP:11965"/>
        <dbReference type="ChEBI" id="CHEBI:15377"/>
        <dbReference type="ChEBI" id="CHEBI:15378"/>
        <dbReference type="ChEBI" id="CHEBI:15379"/>
        <dbReference type="ChEBI" id="CHEBI:15740"/>
        <dbReference type="ChEBI" id="CHEBI:57618"/>
        <dbReference type="ChEBI" id="CHEBI:58210"/>
        <dbReference type="ChEBI" id="CHEBI:194329"/>
        <dbReference type="ChEBI" id="CHEBI:194330"/>
    </reaction>
    <physiologicalReaction direction="left-to-right" evidence="24">
        <dbReference type="Rhea" id="RHEA:75436"/>
    </physiologicalReaction>
</comment>
<comment type="catalytic activity">
    <reaction evidence="20">
        <text>32-oxolanosterol + reduced [NADPH--hemoprotein reductase] + O2 = 4,4-dimethyl-5alpha-cholesta-8,14,24-trien-3beta-ol + formate + oxidized [NADPH--hemoprotein reductase] + H2O + 2 H(+)</text>
        <dbReference type="Rhea" id="RHEA:75111"/>
        <dbReference type="Rhea" id="RHEA-COMP:11964"/>
        <dbReference type="Rhea" id="RHEA-COMP:11965"/>
        <dbReference type="ChEBI" id="CHEBI:15377"/>
        <dbReference type="ChEBI" id="CHEBI:15378"/>
        <dbReference type="ChEBI" id="CHEBI:15379"/>
        <dbReference type="ChEBI" id="CHEBI:15740"/>
        <dbReference type="ChEBI" id="CHEBI:17813"/>
        <dbReference type="ChEBI" id="CHEBI:57618"/>
        <dbReference type="ChEBI" id="CHEBI:58210"/>
        <dbReference type="ChEBI" id="CHEBI:166681"/>
    </reaction>
    <physiologicalReaction direction="left-to-right" evidence="20">
        <dbReference type="Rhea" id="RHEA:75112"/>
    </physiologicalReaction>
</comment>
<evidence type="ECO:0000256" key="20">
    <source>
        <dbReference type="ARBA" id="ARBA00048479"/>
    </source>
</evidence>
<evidence type="ECO:0000313" key="34">
    <source>
        <dbReference type="EMBL" id="RDH28416.1"/>
    </source>
</evidence>
<reference evidence="34 35" key="1">
    <citation type="submission" date="2018-07" db="EMBL/GenBank/DDBJ databases">
        <title>The genomes of Aspergillus section Nigri reveals drivers in fungal speciation.</title>
        <authorList>
            <consortium name="DOE Joint Genome Institute"/>
            <person name="Vesth T.C."/>
            <person name="Nybo J."/>
            <person name="Theobald S."/>
            <person name="Brandl J."/>
            <person name="Frisvad J.C."/>
            <person name="Nielsen K.F."/>
            <person name="Lyhne E.K."/>
            <person name="Kogle M.E."/>
            <person name="Kuo A."/>
            <person name="Riley R."/>
            <person name="Clum A."/>
            <person name="Nolan M."/>
            <person name="Lipzen A."/>
            <person name="Salamov A."/>
            <person name="Henrissat B."/>
            <person name="Wiebenga A."/>
            <person name="De vries R.P."/>
            <person name="Grigoriev I.V."/>
            <person name="Mortensen U.H."/>
            <person name="Andersen M.R."/>
            <person name="Baker S.E."/>
        </authorList>
    </citation>
    <scope>NUCLEOTIDE SEQUENCE [LARGE SCALE GENOMIC DNA]</scope>
    <source>
        <strain evidence="34 35">CBS 139.54b</strain>
    </source>
</reference>
<accession>A0A3F3PQ15</accession>
<evidence type="ECO:0000256" key="14">
    <source>
        <dbReference type="ARBA" id="ARBA00023136"/>
    </source>
</evidence>
<feature type="domain" description="FHA" evidence="32">
    <location>
        <begin position="182"/>
        <end position="234"/>
    </location>
</feature>
<keyword evidence="14 31" id="KW-0472">Membrane</keyword>
<dbReference type="InterPro" id="IPR036396">
    <property type="entry name" value="Cyt_P450_sf"/>
</dbReference>
<feature type="transmembrane region" description="Helical" evidence="31">
    <location>
        <begin position="697"/>
        <end position="714"/>
    </location>
</feature>
<keyword evidence="34" id="KW-0418">Kinase</keyword>
<evidence type="ECO:0000256" key="12">
    <source>
        <dbReference type="ARBA" id="ARBA00023004"/>
    </source>
</evidence>
<evidence type="ECO:0000256" key="28">
    <source>
        <dbReference type="PIRSR" id="PIRSR602403-1"/>
    </source>
</evidence>
<keyword evidence="7 28" id="KW-0479">Metal-binding</keyword>
<dbReference type="InterPro" id="IPR000719">
    <property type="entry name" value="Prot_kinase_dom"/>
</dbReference>
<evidence type="ECO:0000256" key="24">
    <source>
        <dbReference type="ARBA" id="ARBA00051540"/>
    </source>
</evidence>
<protein>
    <recommendedName>
        <fullName evidence="15">sterol 14alpha-demethylase</fullName>
        <ecNumber evidence="15">1.14.14.154</ecNumber>
    </recommendedName>
</protein>
<evidence type="ECO:0000259" key="33">
    <source>
        <dbReference type="PROSITE" id="PS50011"/>
    </source>
</evidence>
<dbReference type="InterPro" id="IPR000253">
    <property type="entry name" value="FHA_dom"/>
</dbReference>
<evidence type="ECO:0000256" key="21">
    <source>
        <dbReference type="ARBA" id="ARBA00048866"/>
    </source>
</evidence>
<evidence type="ECO:0000256" key="16">
    <source>
        <dbReference type="ARBA" id="ARBA00047379"/>
    </source>
</evidence>
<comment type="cofactor">
    <cofactor evidence="1 28">
        <name>heme</name>
        <dbReference type="ChEBI" id="CHEBI:30413"/>
    </cofactor>
</comment>
<evidence type="ECO:0000256" key="26">
    <source>
        <dbReference type="ARBA" id="ARBA00052067"/>
    </source>
</evidence>
<dbReference type="GO" id="GO:0016020">
    <property type="term" value="C:membrane"/>
    <property type="evidence" value="ECO:0007669"/>
    <property type="project" value="UniProtKB-SubCell"/>
</dbReference>
<evidence type="ECO:0000256" key="30">
    <source>
        <dbReference type="SAM" id="MobiDB-lite"/>
    </source>
</evidence>
<comment type="catalytic activity">
    <reaction evidence="16">
        <text>32-hydroxylanosterol + reduced [NADPH--hemoprotein reductase] + O2 = 32-oxolanosterol + oxidized [NADPH--hemoprotein reductase] + 2 H2O + H(+)</text>
        <dbReference type="Rhea" id="RHEA:75107"/>
        <dbReference type="Rhea" id="RHEA-COMP:11964"/>
        <dbReference type="Rhea" id="RHEA-COMP:11965"/>
        <dbReference type="ChEBI" id="CHEBI:15377"/>
        <dbReference type="ChEBI" id="CHEBI:15378"/>
        <dbReference type="ChEBI" id="CHEBI:15379"/>
        <dbReference type="ChEBI" id="CHEBI:57618"/>
        <dbReference type="ChEBI" id="CHEBI:58210"/>
        <dbReference type="ChEBI" id="CHEBI:166681"/>
        <dbReference type="ChEBI" id="CHEBI:166806"/>
    </reaction>
    <physiologicalReaction direction="left-to-right" evidence="16">
        <dbReference type="Rhea" id="RHEA:75108"/>
    </physiologicalReaction>
</comment>
<dbReference type="GO" id="GO:0004674">
    <property type="term" value="F:protein serine/threonine kinase activity"/>
    <property type="evidence" value="ECO:0007669"/>
    <property type="project" value="UniProtKB-KW"/>
</dbReference>
<dbReference type="FunFam" id="1.10.510.10:FF:001584">
    <property type="entry name" value="Cell-cycle checkpoint protein kinase, putative"/>
    <property type="match status" value="1"/>
</dbReference>
<proteinExistence type="inferred from homology"/>
<dbReference type="Proteomes" id="UP000253729">
    <property type="component" value="Unassembled WGS sequence"/>
</dbReference>
<dbReference type="PANTHER" id="PTHR24347">
    <property type="entry name" value="SERINE/THREONINE-PROTEIN KINASE"/>
    <property type="match status" value="1"/>
</dbReference>
<keyword evidence="35" id="KW-1185">Reference proteome</keyword>
<feature type="domain" description="Protein kinase" evidence="33">
    <location>
        <begin position="273"/>
        <end position="531"/>
    </location>
</feature>
<dbReference type="PROSITE" id="PS00107">
    <property type="entry name" value="PROTEIN_KINASE_ATP"/>
    <property type="match status" value="1"/>
</dbReference>
<evidence type="ECO:0000256" key="19">
    <source>
        <dbReference type="ARBA" id="ARBA00047702"/>
    </source>
</evidence>